<evidence type="ECO:0000259" key="7">
    <source>
        <dbReference type="Pfam" id="PF25457"/>
    </source>
</evidence>
<dbReference type="Pfam" id="PF11261">
    <property type="entry name" value="IRF-2BP1_2"/>
    <property type="match status" value="1"/>
</dbReference>
<dbReference type="CDD" id="cd16511">
    <property type="entry name" value="vRING-HC_IRF2BP1-like"/>
    <property type="match status" value="1"/>
</dbReference>
<feature type="compositionally biased region" description="Basic and acidic residues" evidence="4">
    <location>
        <begin position="212"/>
        <end position="222"/>
    </location>
</feature>
<name>A0ABD3WJB0_SINWO</name>
<feature type="domain" description="Interferon regulatory factor 2-binding protein 1/2-like zinc finger" evidence="5">
    <location>
        <begin position="20"/>
        <end position="70"/>
    </location>
</feature>
<evidence type="ECO:0000256" key="4">
    <source>
        <dbReference type="SAM" id="MobiDB-lite"/>
    </source>
</evidence>
<dbReference type="SUPFAM" id="SSF57850">
    <property type="entry name" value="RING/U-box"/>
    <property type="match status" value="1"/>
</dbReference>
<evidence type="ECO:0000313" key="9">
    <source>
        <dbReference type="Proteomes" id="UP001634394"/>
    </source>
</evidence>
<reference evidence="8 9" key="1">
    <citation type="submission" date="2024-11" db="EMBL/GenBank/DDBJ databases">
        <title>Chromosome-level genome assembly of the freshwater bivalve Anodonta woodiana.</title>
        <authorList>
            <person name="Chen X."/>
        </authorList>
    </citation>
    <scope>NUCLEOTIDE SEQUENCE [LARGE SCALE GENOMIC DNA]</scope>
    <source>
        <strain evidence="8">MN2024</strain>
        <tissue evidence="8">Gills</tissue>
    </source>
</reference>
<feature type="compositionally biased region" description="Polar residues" evidence="4">
    <location>
        <begin position="125"/>
        <end position="134"/>
    </location>
</feature>
<keyword evidence="3" id="KW-0539">Nucleus</keyword>
<comment type="subcellular location">
    <subcellularLocation>
        <location evidence="1">Nucleus</location>
    </subcellularLocation>
</comment>
<dbReference type="Pfam" id="PF25454">
    <property type="entry name" value="zf-C3HC4_IRF-2BP1_2"/>
    <property type="match status" value="1"/>
</dbReference>
<feature type="region of interest" description="Disordered" evidence="4">
    <location>
        <begin position="429"/>
        <end position="531"/>
    </location>
</feature>
<dbReference type="PANTHER" id="PTHR10816">
    <property type="entry name" value="MYELIN TRANSCRIPTION FACTOR 1-RELATED"/>
    <property type="match status" value="1"/>
</dbReference>
<accession>A0ABD3WJB0</accession>
<sequence>MTFVFDCNSEFTMSMPHRAQRQQCYLCDLPRMPWAMVQDFSEPVCRGCVNYEGADRIEMVIDLARQMKRATGFQESRAPVKPLSHGHLPPPRNPHEHSGVVDPPRAHPGPLLSDRFDRARASVGSEFNNGSQRIPNGGPSSLHGRVDDHNSEGHRNGHSIPPPVSRSASFPAYHPAHAMSVPPPTHPPGRGVPHSSVPNGKPEDEEISNHSNPDDGVWKRASPDLLSKSPVVRETMSILGTIVPFETRFKKDSSVCARVIGFDCYGKPGIDIELKIITEYPMGSGNIFHNIPALVRQMSQDSNKELNRGPSSGFKYLEYELKHGQGDWRLLSDLFTDSVRAFKEPLKRELLPLPYLNSNLPPIPIPINTRSITLGQGQRPSPAGQRTYESVGKKRKPTPDPDSDLGEQSKRQQWIHSQTEALKLTMNSAGYGSASSTSRSPSSNHTPTPPDGTGGSIQSGPSPMAALMNVTDNLTSSPGRGDGVNISRPNISQLVHSPPGTSTVAPSRGRVPALPPPISDAGIGSTMPESTVPNTESLKCTLCHERLEDTHFVQCPSVSDHKFCFPCSRESIKRQGAGSEVYCPSGKKCPLVGSNVPWAFMQGEIATILGEEYKETKIKKERDA</sequence>
<dbReference type="EMBL" id="JBJQND010000006">
    <property type="protein sequence ID" value="KAL3874049.1"/>
    <property type="molecule type" value="Genomic_DNA"/>
</dbReference>
<evidence type="ECO:0000256" key="1">
    <source>
        <dbReference type="ARBA" id="ARBA00004123"/>
    </source>
</evidence>
<feature type="compositionally biased region" description="Basic and acidic residues" evidence="4">
    <location>
        <begin position="144"/>
        <end position="155"/>
    </location>
</feature>
<dbReference type="AlphaFoldDB" id="A0ABD3WJB0"/>
<comment type="similarity">
    <text evidence="2">Belongs to the IRF2BP family.</text>
</comment>
<evidence type="ECO:0000259" key="6">
    <source>
        <dbReference type="Pfam" id="PF25454"/>
    </source>
</evidence>
<feature type="domain" description="IRF-2BP1/2-like middle" evidence="7">
    <location>
        <begin position="210"/>
        <end position="355"/>
    </location>
</feature>
<organism evidence="8 9">
    <name type="scientific">Sinanodonta woodiana</name>
    <name type="common">Chinese pond mussel</name>
    <name type="synonym">Anodonta woodiana</name>
    <dbReference type="NCBI Taxonomy" id="1069815"/>
    <lineage>
        <taxon>Eukaryota</taxon>
        <taxon>Metazoa</taxon>
        <taxon>Spiralia</taxon>
        <taxon>Lophotrochozoa</taxon>
        <taxon>Mollusca</taxon>
        <taxon>Bivalvia</taxon>
        <taxon>Autobranchia</taxon>
        <taxon>Heteroconchia</taxon>
        <taxon>Palaeoheterodonta</taxon>
        <taxon>Unionida</taxon>
        <taxon>Unionoidea</taxon>
        <taxon>Unionidae</taxon>
        <taxon>Unioninae</taxon>
        <taxon>Sinanodonta</taxon>
    </lineage>
</organism>
<evidence type="ECO:0000313" key="8">
    <source>
        <dbReference type="EMBL" id="KAL3874049.1"/>
    </source>
</evidence>
<feature type="domain" description="Interferon regulatory factor 2-binding protein 1/2-like C3HC4 zinc finger" evidence="6">
    <location>
        <begin position="538"/>
        <end position="609"/>
    </location>
</feature>
<dbReference type="InterPro" id="IPR057414">
    <property type="entry name" value="Zf-C3HC4_IRF-2BP1_2"/>
</dbReference>
<evidence type="ECO:0000259" key="5">
    <source>
        <dbReference type="Pfam" id="PF11261"/>
    </source>
</evidence>
<dbReference type="FunFam" id="1.10.10.1580:FF:000001">
    <property type="entry name" value="interferon regulatory factor 2-binding protein 2"/>
    <property type="match status" value="1"/>
</dbReference>
<dbReference type="PANTHER" id="PTHR10816:SF19">
    <property type="entry name" value="PROTEIN INTERACTING WITH TTK69 AND SIN3A, ISOFORM D"/>
    <property type="match status" value="1"/>
</dbReference>
<dbReference type="InterPro" id="IPR044882">
    <property type="entry name" value="I2BP1/2_C3HC4-RING_sf"/>
</dbReference>
<feature type="compositionally biased region" description="Low complexity" evidence="4">
    <location>
        <begin position="433"/>
        <end position="446"/>
    </location>
</feature>
<gene>
    <name evidence="8" type="ORF">ACJMK2_037113</name>
</gene>
<evidence type="ECO:0000256" key="2">
    <source>
        <dbReference type="ARBA" id="ARBA00010802"/>
    </source>
</evidence>
<dbReference type="Gene3D" id="1.10.10.1580">
    <property type="entry name" value="Interferon regulatory factor 2-binding protein"/>
    <property type="match status" value="1"/>
</dbReference>
<protein>
    <submittedName>
        <fullName evidence="8">Uncharacterized protein</fullName>
    </submittedName>
</protein>
<comment type="caution">
    <text evidence="8">The sequence shown here is derived from an EMBL/GenBank/DDBJ whole genome shotgun (WGS) entry which is preliminary data.</text>
</comment>
<feature type="compositionally biased region" description="Polar residues" evidence="4">
    <location>
        <begin position="487"/>
        <end position="505"/>
    </location>
</feature>
<dbReference type="Proteomes" id="UP001634394">
    <property type="component" value="Unassembled WGS sequence"/>
</dbReference>
<feature type="region of interest" description="Disordered" evidence="4">
    <location>
        <begin position="72"/>
        <end position="222"/>
    </location>
</feature>
<feature type="region of interest" description="Disordered" evidence="4">
    <location>
        <begin position="370"/>
        <end position="415"/>
    </location>
</feature>
<dbReference type="InterPro" id="IPR058682">
    <property type="entry name" value="IRF-2BP1/2-like_M"/>
</dbReference>
<proteinExistence type="inferred from homology"/>
<dbReference type="GO" id="GO:0005634">
    <property type="term" value="C:nucleus"/>
    <property type="evidence" value="ECO:0007669"/>
    <property type="project" value="UniProtKB-SubCell"/>
</dbReference>
<feature type="compositionally biased region" description="Polar residues" evidence="4">
    <location>
        <begin position="370"/>
        <end position="379"/>
    </location>
</feature>
<dbReference type="InterPro" id="IPR022750">
    <property type="entry name" value="IRF-2BP1_2-like_Znf"/>
</dbReference>
<dbReference type="Pfam" id="PF25457">
    <property type="entry name" value="IRF-2BP1_2_M"/>
    <property type="match status" value="1"/>
</dbReference>
<keyword evidence="9" id="KW-1185">Reference proteome</keyword>
<evidence type="ECO:0000256" key="3">
    <source>
        <dbReference type="ARBA" id="ARBA00023242"/>
    </source>
</evidence>